<accession>T1INJ7</accession>
<dbReference type="OMA" id="LAGCENW"/>
<dbReference type="AlphaFoldDB" id="T1INJ7"/>
<protein>
    <recommendedName>
        <fullName evidence="1">Reverse transcriptase domain-containing protein</fullName>
    </recommendedName>
</protein>
<feature type="domain" description="Reverse transcriptase" evidence="1">
    <location>
        <begin position="103"/>
        <end position="192"/>
    </location>
</feature>
<reference evidence="2" key="2">
    <citation type="submission" date="2015-02" db="UniProtKB">
        <authorList>
            <consortium name="EnsemblMetazoa"/>
        </authorList>
    </citation>
    <scope>IDENTIFICATION</scope>
</reference>
<dbReference type="EnsemblMetazoa" id="SMAR002576-RA">
    <property type="protein sequence ID" value="SMAR002576-PA"/>
    <property type="gene ID" value="SMAR002576"/>
</dbReference>
<evidence type="ECO:0000259" key="1">
    <source>
        <dbReference type="Pfam" id="PF00078"/>
    </source>
</evidence>
<sequence>MTLLNGTDLVSEDVNPHQEIEDLLFKTVELLDWEFEEQELNKAINKLKNGKSPGIDITINEFYKAMSKSARLIVLEILNVIWRTQVCPKEWRIGVIIPIYKAGEEADTNNYRGITLLNTLYKIMTTMMAARIQDWAEQEGIITENQAGFRKGYGTRDNLFTLNALINGRTRKRGGGLFACFIDFKAAFDKISRGCLKSYGRWGYVGECLLC</sequence>
<dbReference type="Proteomes" id="UP000014500">
    <property type="component" value="Unassembled WGS sequence"/>
</dbReference>
<dbReference type="InterPro" id="IPR043502">
    <property type="entry name" value="DNA/RNA_pol_sf"/>
</dbReference>
<dbReference type="PANTHER" id="PTHR19446">
    <property type="entry name" value="REVERSE TRANSCRIPTASES"/>
    <property type="match status" value="1"/>
</dbReference>
<name>T1INJ7_STRMM</name>
<dbReference type="CDD" id="cd01650">
    <property type="entry name" value="RT_nLTR_like"/>
    <property type="match status" value="1"/>
</dbReference>
<evidence type="ECO:0000313" key="2">
    <source>
        <dbReference type="EnsemblMetazoa" id="SMAR002576-PA"/>
    </source>
</evidence>
<dbReference type="eggNOG" id="KOG1075">
    <property type="taxonomic scope" value="Eukaryota"/>
</dbReference>
<dbReference type="SUPFAM" id="SSF56672">
    <property type="entry name" value="DNA/RNA polymerases"/>
    <property type="match status" value="1"/>
</dbReference>
<dbReference type="Pfam" id="PF00078">
    <property type="entry name" value="RVT_1"/>
    <property type="match status" value="1"/>
</dbReference>
<dbReference type="EMBL" id="JH431178">
    <property type="status" value="NOT_ANNOTATED_CDS"/>
    <property type="molecule type" value="Genomic_DNA"/>
</dbReference>
<organism evidence="2 3">
    <name type="scientific">Strigamia maritima</name>
    <name type="common">European centipede</name>
    <name type="synonym">Geophilus maritimus</name>
    <dbReference type="NCBI Taxonomy" id="126957"/>
    <lineage>
        <taxon>Eukaryota</taxon>
        <taxon>Metazoa</taxon>
        <taxon>Ecdysozoa</taxon>
        <taxon>Arthropoda</taxon>
        <taxon>Myriapoda</taxon>
        <taxon>Chilopoda</taxon>
        <taxon>Pleurostigmophora</taxon>
        <taxon>Geophilomorpha</taxon>
        <taxon>Linotaeniidae</taxon>
        <taxon>Strigamia</taxon>
    </lineage>
</organism>
<dbReference type="PhylomeDB" id="T1INJ7"/>
<dbReference type="STRING" id="126957.T1INJ7"/>
<dbReference type="InterPro" id="IPR000477">
    <property type="entry name" value="RT_dom"/>
</dbReference>
<dbReference type="HOGENOM" id="CLU_1306258_0_0_1"/>
<proteinExistence type="predicted"/>
<reference evidence="3" key="1">
    <citation type="submission" date="2011-05" db="EMBL/GenBank/DDBJ databases">
        <authorList>
            <person name="Richards S.R."/>
            <person name="Qu J."/>
            <person name="Jiang H."/>
            <person name="Jhangiani S.N."/>
            <person name="Agravi P."/>
            <person name="Goodspeed R."/>
            <person name="Gross S."/>
            <person name="Mandapat C."/>
            <person name="Jackson L."/>
            <person name="Mathew T."/>
            <person name="Pu L."/>
            <person name="Thornton R."/>
            <person name="Saada N."/>
            <person name="Wilczek-Boney K.B."/>
            <person name="Lee S."/>
            <person name="Kovar C."/>
            <person name="Wu Y."/>
            <person name="Scherer S.E."/>
            <person name="Worley K.C."/>
            <person name="Muzny D.M."/>
            <person name="Gibbs R."/>
        </authorList>
    </citation>
    <scope>NUCLEOTIDE SEQUENCE</scope>
    <source>
        <strain evidence="3">Brora</strain>
    </source>
</reference>
<dbReference type="GO" id="GO:0071897">
    <property type="term" value="P:DNA biosynthetic process"/>
    <property type="evidence" value="ECO:0007669"/>
    <property type="project" value="UniProtKB-ARBA"/>
</dbReference>
<evidence type="ECO:0000313" key="3">
    <source>
        <dbReference type="Proteomes" id="UP000014500"/>
    </source>
</evidence>
<keyword evidence="3" id="KW-1185">Reference proteome</keyword>